<evidence type="ECO:0000256" key="1">
    <source>
        <dbReference type="ARBA" id="ARBA00001412"/>
    </source>
</evidence>
<comment type="caution">
    <text evidence="9">The sequence shown here is derived from an EMBL/GenBank/DDBJ whole genome shotgun (WGS) entry which is preliminary data.</text>
</comment>
<dbReference type="GO" id="GO:0009341">
    <property type="term" value="C:beta-galactosidase complex"/>
    <property type="evidence" value="ECO:0007669"/>
    <property type="project" value="InterPro"/>
</dbReference>
<dbReference type="InterPro" id="IPR006103">
    <property type="entry name" value="Glyco_hydro_2_cat"/>
</dbReference>
<dbReference type="SMART" id="SM01038">
    <property type="entry name" value="Bgal_small_N"/>
    <property type="match status" value="1"/>
</dbReference>
<dbReference type="SUPFAM" id="SSF49785">
    <property type="entry name" value="Galactose-binding domain-like"/>
    <property type="match status" value="1"/>
</dbReference>
<dbReference type="Pfam" id="PF02929">
    <property type="entry name" value="Bgal_small_N"/>
    <property type="match status" value="1"/>
</dbReference>
<dbReference type="InterPro" id="IPR017853">
    <property type="entry name" value="GH"/>
</dbReference>
<evidence type="ECO:0000256" key="3">
    <source>
        <dbReference type="ARBA" id="ARBA00012756"/>
    </source>
</evidence>
<dbReference type="InterPro" id="IPR032312">
    <property type="entry name" value="LacZ_4"/>
</dbReference>
<proteinExistence type="inferred from homology"/>
<dbReference type="SUPFAM" id="SSF74650">
    <property type="entry name" value="Galactose mutarotase-like"/>
    <property type="match status" value="1"/>
</dbReference>
<sequence length="1022" mass="118764">MTDYTAETLESLLSNPSIVEINRLDSRAYYLPSDSTLRLNGNWDFNYSQSPLEAPLPNDEITEFPSKLTVPGHWQLQGYGKPHYTNIVFPFAVDPPNPPSQNPTGTYRRSFVVPEDWKSKPFLFRLRFEGVDNSFHIFLNGKLVGYNEGSRNASEFDVTSDILLDDVNVLWVRVYQWSSSSYIEDQDQWWLSGIFRDVYLLGFDKTGFIEDFNIVTDLDETYLNSTLKIILRINFNNFNSRLRVLLKHDEKKIINQCFDLKGSNFNMSFKVQNPLKWTAESPNLYKLELSVLVDNEVTNKLEQDVGFRKVEIKNGTLRVNGKSILIRGVNRHDHHPQLGRAVPLEYIKRDLYIMKKHNINAIRTSHYPNHPKFYELANRIGFWVLDEADLECHGFFEAVRKPVGGNDDAEYDEEKLRLFKLANKFTSDNKDWEKAYVDRAYQLVKRDFNQPCVFLWSLGNEAFYGCNHKSMVAKIRELDTSRPIHYEGDLEAESADLYSRMYPLFQTLDKFVNQSEKPLILCEYGHAMGNSPGLLRQYQDYFYKYDQLQGGFIWEWANHGLLVNKNGYDVYYYGGDFGEYPHDGVFIMDGLLDSQHNPTPGLIEYSKVIEPIIIKIDKHKISITNKFDFIDLDNYAATYEVVNYSELDKTLIKSGELNLPKVNAQETVEISLPEYPQNISIGKDLLEVKFKTIKLTEAVESGHVVSWAQYELETFPKKSVRQTYNRNLVEFLEDKSKFQIKSSNINFSFDKISGSISNWKNGTKNLISEGINGLSFWRPSINNDAPVDEPYWRQFGLDHMQCNIRNIHIDRFPDSERIALIKVESLISPPILSWGFKTIQEYSIYANEIKIYTNLTPEGFQDICIPKTIPRLGYEFEINDDLGKHVKWFGRGPGESYSDKKESQRIDIHRLPFEKLDYSYEYPQENGNHEETEWLLLEDEHESGLYVTMEGKKFGFKASDEYNVQEAKHPHEIKRGSRYFRIDYKQHGVGTGACGPRVLDEFEFKISKEDPIIFSVNLKSLK</sequence>
<reference evidence="9 10" key="1">
    <citation type="submission" date="2015-11" db="EMBL/GenBank/DDBJ databases">
        <title>The genome of Debaryomyces fabryi.</title>
        <authorList>
            <person name="Tafer H."/>
            <person name="Lopandic K."/>
        </authorList>
    </citation>
    <scope>NUCLEOTIDE SEQUENCE [LARGE SCALE GENOMIC DNA]</scope>
    <source>
        <strain evidence="9 10">CBS 789</strain>
    </source>
</reference>
<dbReference type="PRINTS" id="PR00132">
    <property type="entry name" value="GLHYDRLASE2"/>
</dbReference>
<dbReference type="EC" id="3.2.1.23" evidence="3"/>
<dbReference type="InterPro" id="IPR006101">
    <property type="entry name" value="Glyco_hydro_2"/>
</dbReference>
<evidence type="ECO:0000313" key="9">
    <source>
        <dbReference type="EMBL" id="KSA02455.1"/>
    </source>
</evidence>
<dbReference type="OrthoDB" id="408320at2759"/>
<dbReference type="InterPro" id="IPR013783">
    <property type="entry name" value="Ig-like_fold"/>
</dbReference>
<evidence type="ECO:0000256" key="7">
    <source>
        <dbReference type="RuleBase" id="RU361154"/>
    </source>
</evidence>
<dbReference type="InterPro" id="IPR006104">
    <property type="entry name" value="Glyco_hydro_2_N"/>
</dbReference>
<evidence type="ECO:0000256" key="6">
    <source>
        <dbReference type="ARBA" id="ARBA00032230"/>
    </source>
</evidence>
<dbReference type="Gene3D" id="2.70.98.10">
    <property type="match status" value="1"/>
</dbReference>
<dbReference type="EMBL" id="LMYN01000027">
    <property type="protein sequence ID" value="KSA02455.1"/>
    <property type="molecule type" value="Genomic_DNA"/>
</dbReference>
<dbReference type="InterPro" id="IPR050347">
    <property type="entry name" value="Bact_Beta-galactosidase"/>
</dbReference>
<dbReference type="Pfam" id="PF16353">
    <property type="entry name" value="LacZ_4"/>
    <property type="match status" value="1"/>
</dbReference>
<comment type="similarity">
    <text evidence="2 7">Belongs to the glycosyl hydrolase 2 family.</text>
</comment>
<dbReference type="SUPFAM" id="SSF51445">
    <property type="entry name" value="(Trans)glycosidases"/>
    <property type="match status" value="1"/>
</dbReference>
<dbReference type="Pfam" id="PF02837">
    <property type="entry name" value="Glyco_hydro_2_N"/>
    <property type="match status" value="1"/>
</dbReference>
<accession>A0A0V1Q1X0</accession>
<dbReference type="GO" id="GO:0005990">
    <property type="term" value="P:lactose catabolic process"/>
    <property type="evidence" value="ECO:0007669"/>
    <property type="project" value="TreeGrafter"/>
</dbReference>
<dbReference type="Pfam" id="PF00703">
    <property type="entry name" value="Glyco_hydro_2"/>
    <property type="match status" value="1"/>
</dbReference>
<keyword evidence="4 7" id="KW-0378">Hydrolase</keyword>
<organism evidence="9 10">
    <name type="scientific">Debaryomyces fabryi</name>
    <dbReference type="NCBI Taxonomy" id="58627"/>
    <lineage>
        <taxon>Eukaryota</taxon>
        <taxon>Fungi</taxon>
        <taxon>Dikarya</taxon>
        <taxon>Ascomycota</taxon>
        <taxon>Saccharomycotina</taxon>
        <taxon>Pichiomycetes</taxon>
        <taxon>Debaryomycetaceae</taxon>
        <taxon>Debaryomyces</taxon>
    </lineage>
</organism>
<evidence type="ECO:0000256" key="4">
    <source>
        <dbReference type="ARBA" id="ARBA00022801"/>
    </source>
</evidence>
<dbReference type="SUPFAM" id="SSF49303">
    <property type="entry name" value="beta-Galactosidase/glucuronidase domain"/>
    <property type="match status" value="2"/>
</dbReference>
<dbReference type="InterPro" id="IPR006102">
    <property type="entry name" value="Ig-like_GH2"/>
</dbReference>
<feature type="domain" description="Beta galactosidase small chain/" evidence="8">
    <location>
        <begin position="739"/>
        <end position="1019"/>
    </location>
</feature>
<dbReference type="Gene3D" id="3.20.20.80">
    <property type="entry name" value="Glycosidases"/>
    <property type="match status" value="1"/>
</dbReference>
<dbReference type="AlphaFoldDB" id="A0A0V1Q1X0"/>
<gene>
    <name evidence="9" type="ORF">AC631_01824</name>
</gene>
<comment type="catalytic activity">
    <reaction evidence="1">
        <text>Hydrolysis of terminal non-reducing beta-D-galactose residues in beta-D-galactosides.</text>
        <dbReference type="EC" id="3.2.1.23"/>
    </reaction>
</comment>
<dbReference type="InterPro" id="IPR036156">
    <property type="entry name" value="Beta-gal/glucu_dom_sf"/>
</dbReference>
<evidence type="ECO:0000256" key="5">
    <source>
        <dbReference type="ARBA" id="ARBA00023295"/>
    </source>
</evidence>
<dbReference type="GO" id="GO:0004565">
    <property type="term" value="F:beta-galactosidase activity"/>
    <property type="evidence" value="ECO:0007669"/>
    <property type="project" value="UniProtKB-EC"/>
</dbReference>
<dbReference type="GeneID" id="26838833"/>
<dbReference type="InterPro" id="IPR011013">
    <property type="entry name" value="Gal_mutarotase_sf_dom"/>
</dbReference>
<dbReference type="InterPro" id="IPR004199">
    <property type="entry name" value="B-gal_small/dom_5"/>
</dbReference>
<evidence type="ECO:0000313" key="10">
    <source>
        <dbReference type="Proteomes" id="UP000054251"/>
    </source>
</evidence>
<protein>
    <recommendedName>
        <fullName evidence="3">beta-galactosidase</fullName>
        <ecNumber evidence="3">3.2.1.23</ecNumber>
    </recommendedName>
    <alternativeName>
        <fullName evidence="6">Lactase</fullName>
    </alternativeName>
</protein>
<dbReference type="PANTHER" id="PTHR46323:SF2">
    <property type="entry name" value="BETA-GALACTOSIDASE"/>
    <property type="match status" value="1"/>
</dbReference>
<dbReference type="InterPro" id="IPR014718">
    <property type="entry name" value="GH-type_carb-bd"/>
</dbReference>
<dbReference type="RefSeq" id="XP_015468557.1">
    <property type="nucleotide sequence ID" value="XM_015610654.1"/>
</dbReference>
<dbReference type="Pfam" id="PF02836">
    <property type="entry name" value="Glyco_hydro_2_C"/>
    <property type="match status" value="1"/>
</dbReference>
<dbReference type="Proteomes" id="UP000054251">
    <property type="component" value="Unassembled WGS sequence"/>
</dbReference>
<name>A0A0V1Q1X0_9ASCO</name>
<dbReference type="PANTHER" id="PTHR46323">
    <property type="entry name" value="BETA-GALACTOSIDASE"/>
    <property type="match status" value="1"/>
</dbReference>
<dbReference type="InterPro" id="IPR023230">
    <property type="entry name" value="Glyco_hydro_2_CS"/>
</dbReference>
<keyword evidence="10" id="KW-1185">Reference proteome</keyword>
<dbReference type="InterPro" id="IPR008979">
    <property type="entry name" value="Galactose-bd-like_sf"/>
</dbReference>
<dbReference type="PROSITE" id="PS00719">
    <property type="entry name" value="GLYCOSYL_HYDROL_F2_1"/>
    <property type="match status" value="1"/>
</dbReference>
<dbReference type="Gene3D" id="2.60.120.260">
    <property type="entry name" value="Galactose-binding domain-like"/>
    <property type="match status" value="1"/>
</dbReference>
<evidence type="ECO:0000259" key="8">
    <source>
        <dbReference type="SMART" id="SM01038"/>
    </source>
</evidence>
<dbReference type="Gene3D" id="2.60.40.10">
    <property type="entry name" value="Immunoglobulins"/>
    <property type="match status" value="2"/>
</dbReference>
<keyword evidence="5 7" id="KW-0326">Glycosidase</keyword>
<dbReference type="GO" id="GO:0030246">
    <property type="term" value="F:carbohydrate binding"/>
    <property type="evidence" value="ECO:0007669"/>
    <property type="project" value="InterPro"/>
</dbReference>
<evidence type="ECO:0000256" key="2">
    <source>
        <dbReference type="ARBA" id="ARBA00007401"/>
    </source>
</evidence>